<dbReference type="PIRSF" id="PIRSF028744">
    <property type="entry name" value="Addict_mod_HI1419"/>
    <property type="match status" value="1"/>
</dbReference>
<reference evidence="1 2" key="1">
    <citation type="submission" date="2019-03" db="EMBL/GenBank/DDBJ databases">
        <title>Diversity of the mouse oral microbiome.</title>
        <authorList>
            <person name="Joseph S."/>
            <person name="Aduse-Opoku J."/>
            <person name="Curtis M."/>
            <person name="Wade W."/>
            <person name="Hashim A."/>
        </authorList>
    </citation>
    <scope>NUCLEOTIDE SEQUENCE [LARGE SCALE GENOMIC DNA]</scope>
    <source>
        <strain evidence="1 2">WT12</strain>
    </source>
</reference>
<dbReference type="InterPro" id="IPR009241">
    <property type="entry name" value="HigB-like"/>
</dbReference>
<dbReference type="RefSeq" id="WP_135058369.1">
    <property type="nucleotide sequence ID" value="NZ_JADGLC010000029.1"/>
</dbReference>
<protein>
    <submittedName>
        <fullName evidence="1">Type II toxin-antitoxin system RelE/ParE family toxin</fullName>
    </submittedName>
</protein>
<accession>A0A4Y9JS81</accession>
<name>A0A4Y9JS81_9PAST</name>
<evidence type="ECO:0000313" key="2">
    <source>
        <dbReference type="Proteomes" id="UP000297396"/>
    </source>
</evidence>
<dbReference type="AlphaFoldDB" id="A0A4Y9JS81"/>
<organism evidence="1 2">
    <name type="scientific">Muribacter muris</name>
    <dbReference type="NCBI Taxonomy" id="67855"/>
    <lineage>
        <taxon>Bacteria</taxon>
        <taxon>Pseudomonadati</taxon>
        <taxon>Pseudomonadota</taxon>
        <taxon>Gammaproteobacteria</taxon>
        <taxon>Pasteurellales</taxon>
        <taxon>Pasteurellaceae</taxon>
        <taxon>Muribacter</taxon>
    </lineage>
</organism>
<dbReference type="NCBIfam" id="TIGR02683">
    <property type="entry name" value="upstrm_HI1419"/>
    <property type="match status" value="1"/>
</dbReference>
<dbReference type="EMBL" id="SPPA01000029">
    <property type="protein sequence ID" value="TFV08182.1"/>
    <property type="molecule type" value="Genomic_DNA"/>
</dbReference>
<gene>
    <name evidence="1" type="ORF">E4T80_11010</name>
</gene>
<dbReference type="InterPro" id="IPR014056">
    <property type="entry name" value="TypeIITA-like_toxin_pred"/>
</dbReference>
<dbReference type="Proteomes" id="UP000297396">
    <property type="component" value="Unassembled WGS sequence"/>
</dbReference>
<dbReference type="PANTHER" id="PTHR41791">
    <property type="entry name" value="SSL7039 PROTEIN"/>
    <property type="match status" value="1"/>
</dbReference>
<sequence length="107" mass="12318">MSKADIYIIRPTTVFDEWLRKIKDPIAKATIVKRINRAKKGNFGDHKFLGDEIWEMRIDTGKGYRVYYAQRGEVFYLLICGGDKTTQQADIEKAISMLEDIKAQESG</sequence>
<evidence type="ECO:0000313" key="1">
    <source>
        <dbReference type="EMBL" id="TFV08182.1"/>
    </source>
</evidence>
<proteinExistence type="predicted"/>
<dbReference type="PANTHER" id="PTHR41791:SF1">
    <property type="entry name" value="SSL7039 PROTEIN"/>
    <property type="match status" value="1"/>
</dbReference>
<comment type="caution">
    <text evidence="1">The sequence shown here is derived from an EMBL/GenBank/DDBJ whole genome shotgun (WGS) entry which is preliminary data.</text>
</comment>
<dbReference type="Pfam" id="PF05973">
    <property type="entry name" value="Gp49"/>
    <property type="match status" value="1"/>
</dbReference>
<dbReference type="OrthoDB" id="9800258at2"/>